<keyword evidence="1" id="KW-0472">Membrane</keyword>
<reference evidence="3 5" key="2">
    <citation type="submission" date="2018-06" db="EMBL/GenBank/DDBJ databases">
        <authorList>
            <consortium name="Pathogen Informatics"/>
            <person name="Doyle S."/>
        </authorList>
    </citation>
    <scope>NUCLEOTIDE SEQUENCE [LARGE SCALE GENOMIC DNA]</scope>
    <source>
        <strain evidence="3 5">NCTC12388</strain>
    </source>
</reference>
<name>A0A378J9T3_9GAMM</name>
<keyword evidence="1" id="KW-0812">Transmembrane</keyword>
<protein>
    <submittedName>
        <fullName evidence="3">Integral membrane protein (PIN domain superfamily)</fullName>
    </submittedName>
</protein>
<gene>
    <name evidence="2" type="ORF">Lgra_1633</name>
    <name evidence="3" type="ORF">NCTC12388_01163</name>
</gene>
<reference evidence="2 4" key="1">
    <citation type="submission" date="2015-11" db="EMBL/GenBank/DDBJ databases">
        <title>Genomic analysis of 38 Legionella species identifies large and diverse effector repertoires.</title>
        <authorList>
            <person name="Burstein D."/>
            <person name="Amaro F."/>
            <person name="Zusman T."/>
            <person name="Lifshitz Z."/>
            <person name="Cohen O."/>
            <person name="Gilbert J.A."/>
            <person name="Pupko T."/>
            <person name="Shuman H.A."/>
            <person name="Segal G."/>
        </authorList>
    </citation>
    <scope>NUCLEOTIDE SEQUENCE [LARGE SCALE GENOMIC DNA]</scope>
    <source>
        <strain evidence="2 4">Lyon 8420412</strain>
    </source>
</reference>
<dbReference type="Proteomes" id="UP000254476">
    <property type="component" value="Unassembled WGS sequence"/>
</dbReference>
<evidence type="ECO:0000313" key="4">
    <source>
        <dbReference type="Proteomes" id="UP000054691"/>
    </source>
</evidence>
<dbReference type="Proteomes" id="UP000054691">
    <property type="component" value="Unassembled WGS sequence"/>
</dbReference>
<dbReference type="EMBL" id="UGOB01000001">
    <property type="protein sequence ID" value="STX43657.1"/>
    <property type="molecule type" value="Genomic_DNA"/>
</dbReference>
<evidence type="ECO:0000313" key="3">
    <source>
        <dbReference type="EMBL" id="STX43657.1"/>
    </source>
</evidence>
<evidence type="ECO:0000256" key="1">
    <source>
        <dbReference type="SAM" id="Phobius"/>
    </source>
</evidence>
<dbReference type="STRING" id="45066.Lgra_1633"/>
<feature type="transmembrane region" description="Helical" evidence="1">
    <location>
        <begin position="64"/>
        <end position="87"/>
    </location>
</feature>
<dbReference type="EMBL" id="LNYE01000022">
    <property type="protein sequence ID" value="KTD10667.1"/>
    <property type="molecule type" value="Genomic_DNA"/>
</dbReference>
<keyword evidence="4" id="KW-1185">Reference proteome</keyword>
<sequence>MNTNFLATVIGWYFVIMSLLLLVRRDIVVTAMKELMGQRAVMLVVGIITLIIGLLMVISHNVWVMGWPVIVTIIAWLILIGGIFRLYCPDTVYKIWNKAIDKSEKLNVCAVITLIIGLFLLYKVYFGW</sequence>
<dbReference type="RefSeq" id="WP_058498784.1">
    <property type="nucleotide sequence ID" value="NZ_CAAAHW010000001.1"/>
</dbReference>
<keyword evidence="1" id="KW-1133">Transmembrane helix</keyword>
<proteinExistence type="predicted"/>
<feature type="transmembrane region" description="Helical" evidence="1">
    <location>
        <begin position="108"/>
        <end position="126"/>
    </location>
</feature>
<feature type="transmembrane region" description="Helical" evidence="1">
    <location>
        <begin position="35"/>
        <end position="58"/>
    </location>
</feature>
<dbReference type="AlphaFoldDB" id="A0A378J9T3"/>
<evidence type="ECO:0000313" key="2">
    <source>
        <dbReference type="EMBL" id="KTD10667.1"/>
    </source>
</evidence>
<dbReference type="OrthoDB" id="572589at2"/>
<accession>A0A378J9T3</accession>
<organism evidence="3 5">
    <name type="scientific">Legionella gratiana</name>
    <dbReference type="NCBI Taxonomy" id="45066"/>
    <lineage>
        <taxon>Bacteria</taxon>
        <taxon>Pseudomonadati</taxon>
        <taxon>Pseudomonadota</taxon>
        <taxon>Gammaproteobacteria</taxon>
        <taxon>Legionellales</taxon>
        <taxon>Legionellaceae</taxon>
        <taxon>Legionella</taxon>
    </lineage>
</organism>
<feature type="transmembrane region" description="Helical" evidence="1">
    <location>
        <begin position="6"/>
        <end position="23"/>
    </location>
</feature>
<evidence type="ECO:0000313" key="5">
    <source>
        <dbReference type="Proteomes" id="UP000254476"/>
    </source>
</evidence>